<sequence>MASRSIDDVASRSLDSGFGIEESLQRDEDRRRPASDREDLEASDDDDGAVIRGESVERLTHGIRPVGVRSDGRSSNTTGIVGQSLRRSGSAINRLTLFRCHRDGTTEELPDLAPEFDRSRGMDEQDWNDVDPTRSTLEEVSLLMERC</sequence>
<feature type="compositionally biased region" description="Polar residues" evidence="1">
    <location>
        <begin position="73"/>
        <end position="85"/>
    </location>
</feature>
<feature type="region of interest" description="Disordered" evidence="1">
    <location>
        <begin position="106"/>
        <end position="126"/>
    </location>
</feature>
<evidence type="ECO:0000256" key="1">
    <source>
        <dbReference type="SAM" id="MobiDB-lite"/>
    </source>
</evidence>
<accession>A0ABQ7BF06</accession>
<feature type="compositionally biased region" description="Basic and acidic residues" evidence="1">
    <location>
        <begin position="23"/>
        <end position="37"/>
    </location>
</feature>
<protein>
    <submittedName>
        <fullName evidence="2">Uncharacterized protein</fullName>
    </submittedName>
</protein>
<gene>
    <name evidence="2" type="ORF">DY000_02040311</name>
</gene>
<dbReference type="EMBL" id="QGKV02001507">
    <property type="protein sequence ID" value="KAF3530710.1"/>
    <property type="molecule type" value="Genomic_DNA"/>
</dbReference>
<evidence type="ECO:0000313" key="2">
    <source>
        <dbReference type="EMBL" id="KAF3530710.1"/>
    </source>
</evidence>
<keyword evidence="3" id="KW-1185">Reference proteome</keyword>
<dbReference type="Proteomes" id="UP000266723">
    <property type="component" value="Unassembled WGS sequence"/>
</dbReference>
<evidence type="ECO:0000313" key="3">
    <source>
        <dbReference type="Proteomes" id="UP000266723"/>
    </source>
</evidence>
<proteinExistence type="predicted"/>
<comment type="caution">
    <text evidence="2">The sequence shown here is derived from an EMBL/GenBank/DDBJ whole genome shotgun (WGS) entry which is preliminary data.</text>
</comment>
<feature type="region of interest" description="Disordered" evidence="1">
    <location>
        <begin position="17"/>
        <end position="85"/>
    </location>
</feature>
<reference evidence="2 3" key="1">
    <citation type="journal article" date="2020" name="BMC Genomics">
        <title>Intraspecific diversification of the crop wild relative Brassica cretica Lam. using demographic model selection.</title>
        <authorList>
            <person name="Kioukis A."/>
            <person name="Michalopoulou V.A."/>
            <person name="Briers L."/>
            <person name="Pirintsos S."/>
            <person name="Studholme D.J."/>
            <person name="Pavlidis P."/>
            <person name="Sarris P.F."/>
        </authorList>
    </citation>
    <scope>NUCLEOTIDE SEQUENCE [LARGE SCALE GENOMIC DNA]</scope>
    <source>
        <strain evidence="3">cv. PFS-1207/04</strain>
    </source>
</reference>
<organism evidence="2 3">
    <name type="scientific">Brassica cretica</name>
    <name type="common">Mustard</name>
    <dbReference type="NCBI Taxonomy" id="69181"/>
    <lineage>
        <taxon>Eukaryota</taxon>
        <taxon>Viridiplantae</taxon>
        <taxon>Streptophyta</taxon>
        <taxon>Embryophyta</taxon>
        <taxon>Tracheophyta</taxon>
        <taxon>Spermatophyta</taxon>
        <taxon>Magnoliopsida</taxon>
        <taxon>eudicotyledons</taxon>
        <taxon>Gunneridae</taxon>
        <taxon>Pentapetalae</taxon>
        <taxon>rosids</taxon>
        <taxon>malvids</taxon>
        <taxon>Brassicales</taxon>
        <taxon>Brassicaceae</taxon>
        <taxon>Brassiceae</taxon>
        <taxon>Brassica</taxon>
    </lineage>
</organism>
<name>A0ABQ7BF06_BRACR</name>
<feature type="compositionally biased region" description="Acidic residues" evidence="1">
    <location>
        <begin position="38"/>
        <end position="48"/>
    </location>
</feature>